<dbReference type="PANTHER" id="PTHR22914:SF42">
    <property type="entry name" value="CHITIN SYNTHASE"/>
    <property type="match status" value="1"/>
</dbReference>
<name>A0A6I8RTP0_XENTR</name>
<reference evidence="14" key="2">
    <citation type="submission" date="2020-05" db="UniProtKB">
        <authorList>
            <consortium name="Ensembl"/>
        </authorList>
    </citation>
    <scope>IDENTIFICATION</scope>
</reference>
<keyword evidence="6 13" id="KW-0812">Transmembrane</keyword>
<feature type="transmembrane region" description="Helical" evidence="13">
    <location>
        <begin position="93"/>
        <end position="126"/>
    </location>
</feature>
<dbReference type="InParanoid" id="A0A6I8RTP0"/>
<evidence type="ECO:0000256" key="1">
    <source>
        <dbReference type="ARBA" id="ARBA00004651"/>
    </source>
</evidence>
<feature type="transmembrane region" description="Helical" evidence="13">
    <location>
        <begin position="343"/>
        <end position="365"/>
    </location>
</feature>
<keyword evidence="10" id="KW-0325">Glycoprotein</keyword>
<dbReference type="EC" id="2.4.1.16" evidence="2"/>
<comment type="similarity">
    <text evidence="11">Belongs to the chitin synthase family. Class IV subfamily.</text>
</comment>
<gene>
    <name evidence="14" type="primary">LOC105947355</name>
</gene>
<feature type="transmembrane region" description="Helical" evidence="13">
    <location>
        <begin position="261"/>
        <end position="284"/>
    </location>
</feature>
<dbReference type="SUPFAM" id="SSF53448">
    <property type="entry name" value="Nucleotide-diphospho-sugar transferases"/>
    <property type="match status" value="1"/>
</dbReference>
<sequence>MVFVTGKYHSFSDVTVGHNGRTYVVHQRVQCRFSAGYQREMRDVSVRIWDCGLSYQNRDCTAKIGTVGRLKKSWDPFLVTPVCEEEEKTGRCVLIFSMVVWALAGLLVLASGFFSKVSLLFVVAMTNEDSLNLSNKPFGTLIIGIMLVIPSILTFIKSMWKLIFTHSPSPHKCDVFTVCIIEALVALGSAMLVVVAMPHFNIISNLMILSSVYTIPSAVQIINRARSPNWKMSIPIISLVLLIIGHILFCMGYLLETGYSLQIYVSIAIVATILVSLTWFENLLLLLQKTTFHHVEPEHDTRNVLYICSSVVRIAVTAAVVGSCVPLSRHDWTQLKSIAPKDLQLLLILLAIQAVTSATCHWFGVIACKMHYVKRGFAGPLIMTTPAVCIALFIVFIDQYRVAAENFGNSGDFNITIFCQNLKLSDKNSMVQNLLLEVGQSMCKTLMELNTPNIVMLFISGIAWYLGFVLCTLYVWKLKVQRIERTTQLFVRRLYEAAYIDQSMLLNTRYKLESKEKFESKENQSSADKVMVYLCATMWHETFDEMLKILTSLFRLDKYKSNKKDTLNLEAHIFFDDAFTEDIDTQTGKKKRHVNVYVEYLISAFEEVHRVFACNRTDVFSGNNISGCTQQKIMMTPYGGRLCYILPHGNLLYVHLKDKQRIRHKKRWSQIMYMFYLLGWKLYRKYDNLAEKALNPIEKEQVYKELEKEKHNTYVLALDGDTDFQPSSLLLLVDRLKRYPGVGAACGRIHPTGMGPMVWYQKFEYAVGHWLQKSSEHVFGCVLCSPGCFSLFRASALMDDNVLKKYSTKAAEAAHYVQYDQGEDRWLCTLLLQQGWRVEYNAASDAYTNAPQEFVEFYNQRRRWGPSTMANTLDLLHTGVQTAKKNPSLSLLYILYQTLFMGASILSPATVCLMIAGAFSFVFGLGTNLSLFLAVLPPAIYILICFVTKPNTQITVAAFLSVGYAFLMTATFLSIIGGIVENNTILTPTGIFLVSMGLIYIITALLHPKEFSLLIYGLLYIICVPSGYLLLTIYSLVNMHIVSWGTRESAAPKTEKKEDNKKVKYQKTCNCFCCVVEVQVHEKKSTDSEKTENKESDDSSLMAAQSQENKSLMTKQEEFVYEEGWITQLQEKSSYNVLQKEDLPEEEIPFWEDVIKSYLEPLKEDKHKQDEIERDLKSLRSKVTFVFFMINLLWIVATFFLQLIGSTVSIHYPKVYYNGTVSTTEFFMVEPVGLMFLLSFAMLLILQFLGLIYHRIYTLIHFIAYTETEKHVKHKIQDPAGQDEIKTMETDLNVYENPGAIKEFV</sequence>
<evidence type="ECO:0000256" key="12">
    <source>
        <dbReference type="ARBA" id="ARBA00048014"/>
    </source>
</evidence>
<feature type="transmembrane region" description="Helical" evidence="13">
    <location>
        <begin position="1183"/>
        <end position="1212"/>
    </location>
</feature>
<protein>
    <recommendedName>
        <fullName evidence="2">chitin synthase</fullName>
        <ecNumber evidence="2">2.4.1.16</ecNumber>
    </recommendedName>
</protein>
<reference evidence="14" key="1">
    <citation type="journal article" date="2010" name="Science">
        <title>The genome of the Western clawed frog Xenopus tropicalis.</title>
        <authorList>
            <person name="Hellsten U."/>
            <person name="Harland R.M."/>
            <person name="Gilchrist M.J."/>
            <person name="Hendrix D."/>
            <person name="Jurka J."/>
            <person name="Kapitonov V."/>
            <person name="Ovcharenko I."/>
            <person name="Putnam N.H."/>
            <person name="Shu S."/>
            <person name="Taher L."/>
            <person name="Blitz I.L."/>
            <person name="Blumberg B."/>
            <person name="Dichmann D.S."/>
            <person name="Dubchak I."/>
            <person name="Amaya E."/>
            <person name="Detter J.C."/>
            <person name="Fletcher R."/>
            <person name="Gerhard D.S."/>
            <person name="Goodstein D."/>
            <person name="Graves T."/>
            <person name="Grigoriev I.V."/>
            <person name="Grimwood J."/>
            <person name="Kawashima T."/>
            <person name="Lindquist E."/>
            <person name="Lucas S.M."/>
            <person name="Mead P.E."/>
            <person name="Mitros T."/>
            <person name="Ogino H."/>
            <person name="Ohta Y."/>
            <person name="Poliakov A.V."/>
            <person name="Pollet N."/>
            <person name="Robert J."/>
            <person name="Salamov A."/>
            <person name="Sater A.K."/>
            <person name="Schmutz J."/>
            <person name="Terry A."/>
            <person name="Vize P.D."/>
            <person name="Warren W.C."/>
            <person name="Wells D."/>
            <person name="Wills A."/>
            <person name="Wilson R.K."/>
            <person name="Zimmerman L.B."/>
            <person name="Zorn A.M."/>
            <person name="Grainger R."/>
            <person name="Grammer T."/>
            <person name="Khokha M.K."/>
            <person name="Richardson P.M."/>
            <person name="Rokhsar D.S."/>
        </authorList>
    </citation>
    <scope>NUCLEOTIDE SEQUENCE [LARGE SCALE GENOMIC DNA]</scope>
    <source>
        <strain evidence="14">Nigerian</strain>
    </source>
</reference>
<feature type="transmembrane region" description="Helical" evidence="13">
    <location>
        <begin position="929"/>
        <end position="948"/>
    </location>
</feature>
<dbReference type="Ensembl" id="ENSXETT00000096148">
    <property type="protein sequence ID" value="ENSXETP00000083931"/>
    <property type="gene ID" value="ENSXETG00000036896"/>
</dbReference>
<proteinExistence type="inferred from homology"/>
<evidence type="ECO:0000256" key="8">
    <source>
        <dbReference type="ARBA" id="ARBA00023054"/>
    </source>
</evidence>
<feature type="transmembrane region" description="Helical" evidence="13">
    <location>
        <begin position="234"/>
        <end position="255"/>
    </location>
</feature>
<feature type="transmembrane region" description="Helical" evidence="13">
    <location>
        <begin position="894"/>
        <end position="922"/>
    </location>
</feature>
<dbReference type="Bgee" id="ENSXETG00000036896">
    <property type="expression patterns" value="Expressed in male organism and 1 other cell type or tissue"/>
</dbReference>
<evidence type="ECO:0000256" key="13">
    <source>
        <dbReference type="SAM" id="Phobius"/>
    </source>
</evidence>
<keyword evidence="7 13" id="KW-1133">Transmembrane helix</keyword>
<feature type="transmembrane region" description="Helical" evidence="13">
    <location>
        <begin position="138"/>
        <end position="156"/>
    </location>
</feature>
<evidence type="ECO:0000256" key="6">
    <source>
        <dbReference type="ARBA" id="ARBA00022692"/>
    </source>
</evidence>
<evidence type="ECO:0000256" key="4">
    <source>
        <dbReference type="ARBA" id="ARBA00022676"/>
    </source>
</evidence>
<feature type="transmembrane region" description="Helical" evidence="13">
    <location>
        <begin position="454"/>
        <end position="476"/>
    </location>
</feature>
<dbReference type="InterPro" id="IPR004835">
    <property type="entry name" value="Chitin_synth"/>
</dbReference>
<evidence type="ECO:0000256" key="2">
    <source>
        <dbReference type="ARBA" id="ARBA00012543"/>
    </source>
</evidence>
<evidence type="ECO:0000313" key="14">
    <source>
        <dbReference type="Ensembl" id="ENSXETP00000083931"/>
    </source>
</evidence>
<keyword evidence="4" id="KW-0328">Glycosyltransferase</keyword>
<feature type="transmembrane region" description="Helical" evidence="13">
    <location>
        <begin position="1232"/>
        <end position="1253"/>
    </location>
</feature>
<comment type="catalytic activity">
    <reaction evidence="12">
        <text>[(1-&gt;4)-N-acetyl-beta-D-glucosaminyl](n) + UDP-N-acetyl-alpha-D-glucosamine = [(1-&gt;4)-N-acetyl-beta-D-glucosaminyl](n+1) + UDP + H(+)</text>
        <dbReference type="Rhea" id="RHEA:16637"/>
        <dbReference type="Rhea" id="RHEA-COMP:9593"/>
        <dbReference type="Rhea" id="RHEA-COMP:9595"/>
        <dbReference type="ChEBI" id="CHEBI:15378"/>
        <dbReference type="ChEBI" id="CHEBI:17029"/>
        <dbReference type="ChEBI" id="CHEBI:57705"/>
        <dbReference type="ChEBI" id="CHEBI:58223"/>
        <dbReference type="EC" id="2.4.1.16"/>
    </reaction>
</comment>
<evidence type="ECO:0000256" key="9">
    <source>
        <dbReference type="ARBA" id="ARBA00023136"/>
    </source>
</evidence>
<feature type="transmembrane region" description="Helical" evidence="13">
    <location>
        <begin position="954"/>
        <end position="973"/>
    </location>
</feature>
<comment type="subcellular location">
    <subcellularLocation>
        <location evidence="1">Cell membrane</location>
        <topology evidence="1">Multi-pass membrane protein</topology>
    </subcellularLocation>
</comment>
<accession>A0A6I8RTP0</accession>
<feature type="transmembrane region" description="Helical" evidence="13">
    <location>
        <begin position="985"/>
        <end position="1007"/>
    </location>
</feature>
<keyword evidence="3" id="KW-1003">Cell membrane</keyword>
<dbReference type="GO" id="GO:0004100">
    <property type="term" value="F:chitin synthase activity"/>
    <property type="evidence" value="ECO:0007669"/>
    <property type="project" value="UniProtKB-EC"/>
</dbReference>
<feature type="transmembrane region" description="Helical" evidence="13">
    <location>
        <begin position="176"/>
        <end position="196"/>
    </location>
</feature>
<keyword evidence="8" id="KW-0175">Coiled coil</keyword>
<evidence type="ECO:0000256" key="3">
    <source>
        <dbReference type="ARBA" id="ARBA00022475"/>
    </source>
</evidence>
<dbReference type="InterPro" id="IPR029044">
    <property type="entry name" value="Nucleotide-diphossugar_trans"/>
</dbReference>
<feature type="transmembrane region" description="Helical" evidence="13">
    <location>
        <begin position="1013"/>
        <end position="1037"/>
    </location>
</feature>
<dbReference type="GeneTree" id="ENSGT00530000064569"/>
<evidence type="ECO:0000256" key="7">
    <source>
        <dbReference type="ARBA" id="ARBA00022989"/>
    </source>
</evidence>
<feature type="transmembrane region" description="Helical" evidence="13">
    <location>
        <begin position="202"/>
        <end position="222"/>
    </location>
</feature>
<keyword evidence="5" id="KW-0808">Transferase</keyword>
<evidence type="ECO:0000256" key="5">
    <source>
        <dbReference type="ARBA" id="ARBA00022679"/>
    </source>
</evidence>
<dbReference type="FunFam" id="3.90.550.10:FF:000139">
    <property type="entry name" value="Chitin synthase 8"/>
    <property type="match status" value="1"/>
</dbReference>
<evidence type="ECO:0000256" key="11">
    <source>
        <dbReference type="ARBA" id="ARBA00046329"/>
    </source>
</evidence>
<feature type="transmembrane region" description="Helical" evidence="13">
    <location>
        <begin position="377"/>
        <end position="397"/>
    </location>
</feature>
<dbReference type="PANTHER" id="PTHR22914">
    <property type="entry name" value="CHITIN SYNTHASE"/>
    <property type="match status" value="1"/>
</dbReference>
<organism evidence="14">
    <name type="scientific">Xenopus tropicalis</name>
    <name type="common">Western clawed frog</name>
    <name type="synonym">Silurana tropicalis</name>
    <dbReference type="NCBI Taxonomy" id="8364"/>
    <lineage>
        <taxon>Eukaryota</taxon>
        <taxon>Metazoa</taxon>
        <taxon>Chordata</taxon>
        <taxon>Craniata</taxon>
        <taxon>Vertebrata</taxon>
        <taxon>Euteleostomi</taxon>
        <taxon>Amphibia</taxon>
        <taxon>Batrachia</taxon>
        <taxon>Anura</taxon>
        <taxon>Pipoidea</taxon>
        <taxon>Pipidae</taxon>
        <taxon>Xenopodinae</taxon>
        <taxon>Xenopus</taxon>
        <taxon>Silurana</taxon>
    </lineage>
</organism>
<dbReference type="Pfam" id="PF03142">
    <property type="entry name" value="Chitin_synth_2"/>
    <property type="match status" value="1"/>
</dbReference>
<keyword evidence="9 13" id="KW-0472">Membrane</keyword>
<dbReference type="GO" id="GO:0005886">
    <property type="term" value="C:plasma membrane"/>
    <property type="evidence" value="ECO:0007669"/>
    <property type="project" value="UniProtKB-SubCell"/>
</dbReference>
<evidence type="ECO:0000256" key="10">
    <source>
        <dbReference type="ARBA" id="ARBA00023180"/>
    </source>
</evidence>